<dbReference type="RefSeq" id="WP_012610447.1">
    <property type="nucleotide sequence ID" value="NC_011768.1"/>
</dbReference>
<organism evidence="1 2">
    <name type="scientific">Desulfatibacillum aliphaticivorans</name>
    <dbReference type="NCBI Taxonomy" id="218208"/>
    <lineage>
        <taxon>Bacteria</taxon>
        <taxon>Pseudomonadati</taxon>
        <taxon>Thermodesulfobacteriota</taxon>
        <taxon>Desulfobacteria</taxon>
        <taxon>Desulfobacterales</taxon>
        <taxon>Desulfatibacillaceae</taxon>
        <taxon>Desulfatibacillum</taxon>
    </lineage>
</organism>
<name>B8F9R6_DESAL</name>
<evidence type="ECO:0000313" key="1">
    <source>
        <dbReference type="EMBL" id="ACL03012.1"/>
    </source>
</evidence>
<protein>
    <recommendedName>
        <fullName evidence="3">CopG-like ribbon-helix-helix domain-containing protein</fullName>
    </recommendedName>
</protein>
<dbReference type="EMBL" id="CP001322">
    <property type="protein sequence ID" value="ACL03012.1"/>
    <property type="molecule type" value="Genomic_DNA"/>
</dbReference>
<dbReference type="Proteomes" id="UP000000739">
    <property type="component" value="Chromosome"/>
</dbReference>
<accession>B8F9R6</accession>
<gene>
    <name evidence="1" type="ordered locus">Dalk_1309</name>
</gene>
<dbReference type="KEGG" id="dal:Dalk_1309"/>
<keyword evidence="2" id="KW-1185">Reference proteome</keyword>
<reference evidence="1 2" key="1">
    <citation type="journal article" date="2012" name="Environ. Microbiol.">
        <title>The genome sequence of Desulfatibacillum alkenivorans AK-01: a blueprint for anaerobic alkane oxidation.</title>
        <authorList>
            <person name="Callaghan A.V."/>
            <person name="Morris B.E."/>
            <person name="Pereira I.A."/>
            <person name="McInerney M.J."/>
            <person name="Austin R.N."/>
            <person name="Groves J.T."/>
            <person name="Kukor J.J."/>
            <person name="Suflita J.M."/>
            <person name="Young L.Y."/>
            <person name="Zylstra G.J."/>
            <person name="Wawrik B."/>
        </authorList>
    </citation>
    <scope>NUCLEOTIDE SEQUENCE [LARGE SCALE GENOMIC DNA]</scope>
    <source>
        <strain evidence="1 2">AK-01</strain>
    </source>
</reference>
<dbReference type="HOGENOM" id="CLU_207058_0_0_7"/>
<sequence>MAQEKQVPLMISVPVEIRTKLRTMAAQQNLENPDKVTSAAVIAREIILNNLNKK</sequence>
<proteinExistence type="predicted"/>
<evidence type="ECO:0008006" key="3">
    <source>
        <dbReference type="Google" id="ProtNLM"/>
    </source>
</evidence>
<dbReference type="AlphaFoldDB" id="B8F9R6"/>
<evidence type="ECO:0000313" key="2">
    <source>
        <dbReference type="Proteomes" id="UP000000739"/>
    </source>
</evidence>